<dbReference type="SUPFAM" id="SSF46689">
    <property type="entry name" value="Homeodomain-like"/>
    <property type="match status" value="1"/>
</dbReference>
<dbReference type="InterPro" id="IPR041583">
    <property type="entry name" value="TetR_C_31"/>
</dbReference>
<dbReference type="PROSITE" id="PS50977">
    <property type="entry name" value="HTH_TETR_2"/>
    <property type="match status" value="1"/>
</dbReference>
<comment type="caution">
    <text evidence="4">The sequence shown here is derived from an EMBL/GenBank/DDBJ whole genome shotgun (WGS) entry which is preliminary data.</text>
</comment>
<accession>A0ABW0BDV5</accession>
<dbReference type="InterPro" id="IPR001647">
    <property type="entry name" value="HTH_TetR"/>
</dbReference>
<evidence type="ECO:0000313" key="5">
    <source>
        <dbReference type="Proteomes" id="UP001596087"/>
    </source>
</evidence>
<sequence length="206" mass="21691">MAYVKASERRGQIVTATRAVLERDGVAGTTLRAVAAEADIPLGTLHYVFPSRDLLLTAVTEDIAGDVAALLGAVVDLGGGLEQAIRGGLAGYWEQMVVGGRGLLLVQYELLTHALRTPGMENLARWQVDGYTSVVGAWCRQAAEAAGETCAVPYDTLARVMVANVNGLILQYLSDPDPDRSSADLAAMTEMLVHLASPRPVEGAGS</sequence>
<keyword evidence="5" id="KW-1185">Reference proteome</keyword>
<reference evidence="5" key="1">
    <citation type="journal article" date="2019" name="Int. J. Syst. Evol. Microbiol.">
        <title>The Global Catalogue of Microorganisms (GCM) 10K type strain sequencing project: providing services to taxonomists for standard genome sequencing and annotation.</title>
        <authorList>
            <consortium name="The Broad Institute Genomics Platform"/>
            <consortium name="The Broad Institute Genome Sequencing Center for Infectious Disease"/>
            <person name="Wu L."/>
            <person name="Ma J."/>
        </authorList>
    </citation>
    <scope>NUCLEOTIDE SEQUENCE [LARGE SCALE GENOMIC DNA]</scope>
    <source>
        <strain evidence="5">DFY41</strain>
    </source>
</reference>
<dbReference type="PANTHER" id="PTHR30055">
    <property type="entry name" value="HTH-TYPE TRANSCRIPTIONAL REGULATOR RUTR"/>
    <property type="match status" value="1"/>
</dbReference>
<feature type="DNA-binding region" description="H-T-H motif" evidence="2">
    <location>
        <begin position="30"/>
        <end position="49"/>
    </location>
</feature>
<gene>
    <name evidence="4" type="ORF">ACFPGP_02015</name>
</gene>
<dbReference type="SUPFAM" id="SSF48498">
    <property type="entry name" value="Tetracyclin repressor-like, C-terminal domain"/>
    <property type="match status" value="1"/>
</dbReference>
<evidence type="ECO:0000256" key="2">
    <source>
        <dbReference type="PROSITE-ProRule" id="PRU00335"/>
    </source>
</evidence>
<proteinExistence type="predicted"/>
<dbReference type="PANTHER" id="PTHR30055:SF226">
    <property type="entry name" value="HTH-TYPE TRANSCRIPTIONAL REGULATOR PKSA"/>
    <property type="match status" value="1"/>
</dbReference>
<dbReference type="EMBL" id="JBHSKD010000002">
    <property type="protein sequence ID" value="MFC5175429.1"/>
    <property type="molecule type" value="Genomic_DNA"/>
</dbReference>
<evidence type="ECO:0000256" key="1">
    <source>
        <dbReference type="ARBA" id="ARBA00023125"/>
    </source>
</evidence>
<dbReference type="Pfam" id="PF00440">
    <property type="entry name" value="TetR_N"/>
    <property type="match status" value="1"/>
</dbReference>
<dbReference type="Gene3D" id="1.10.357.10">
    <property type="entry name" value="Tetracycline Repressor, domain 2"/>
    <property type="match status" value="1"/>
</dbReference>
<name>A0ABW0BDV5_9ACTN</name>
<evidence type="ECO:0000313" key="4">
    <source>
        <dbReference type="EMBL" id="MFC5175429.1"/>
    </source>
</evidence>
<dbReference type="RefSeq" id="WP_378586177.1">
    <property type="nucleotide sequence ID" value="NZ_JBHSKD010000002.1"/>
</dbReference>
<dbReference type="InterPro" id="IPR036271">
    <property type="entry name" value="Tet_transcr_reg_TetR-rel_C_sf"/>
</dbReference>
<keyword evidence="1 2" id="KW-0238">DNA-binding</keyword>
<protein>
    <submittedName>
        <fullName evidence="4">TetR/AcrR family transcriptional regulator</fullName>
    </submittedName>
</protein>
<feature type="domain" description="HTH tetR-type" evidence="3">
    <location>
        <begin position="7"/>
        <end position="67"/>
    </location>
</feature>
<organism evidence="4 5">
    <name type="scientific">Nocardioides taihuensis</name>
    <dbReference type="NCBI Taxonomy" id="1835606"/>
    <lineage>
        <taxon>Bacteria</taxon>
        <taxon>Bacillati</taxon>
        <taxon>Actinomycetota</taxon>
        <taxon>Actinomycetes</taxon>
        <taxon>Propionibacteriales</taxon>
        <taxon>Nocardioidaceae</taxon>
        <taxon>Nocardioides</taxon>
    </lineage>
</organism>
<dbReference type="Proteomes" id="UP001596087">
    <property type="component" value="Unassembled WGS sequence"/>
</dbReference>
<dbReference type="Pfam" id="PF17940">
    <property type="entry name" value="TetR_C_31"/>
    <property type="match status" value="1"/>
</dbReference>
<dbReference type="InterPro" id="IPR009057">
    <property type="entry name" value="Homeodomain-like_sf"/>
</dbReference>
<dbReference type="InterPro" id="IPR050109">
    <property type="entry name" value="HTH-type_TetR-like_transc_reg"/>
</dbReference>
<evidence type="ECO:0000259" key="3">
    <source>
        <dbReference type="PROSITE" id="PS50977"/>
    </source>
</evidence>